<protein>
    <submittedName>
        <fullName evidence="1">Uncharacterized protein</fullName>
    </submittedName>
</protein>
<comment type="caution">
    <text evidence="1">The sequence shown here is derived from an EMBL/GenBank/DDBJ whole genome shotgun (WGS) entry which is preliminary data.</text>
</comment>
<dbReference type="EMBL" id="JAEDAK010000003">
    <property type="protein sequence ID" value="MBH9576614.1"/>
    <property type="molecule type" value="Genomic_DNA"/>
</dbReference>
<sequence length="104" mass="11330">MVIDLRPQADPDAPGASWFDARLDGLFSLGSLGAPARLDELQGFARLMQTQGQGVEATRMLFDAPYAHTLLQQGRLSACAPLAELAEALFQRYQRAGQWLGLVN</sequence>
<gene>
    <name evidence="1" type="ORF">I7X39_06840</name>
</gene>
<proteinExistence type="predicted"/>
<name>A0A931J305_9BURK</name>
<evidence type="ECO:0000313" key="1">
    <source>
        <dbReference type="EMBL" id="MBH9576614.1"/>
    </source>
</evidence>
<dbReference type="AlphaFoldDB" id="A0A931J305"/>
<accession>A0A931J305</accession>
<dbReference type="Proteomes" id="UP000613266">
    <property type="component" value="Unassembled WGS sequence"/>
</dbReference>
<dbReference type="RefSeq" id="WP_198110221.1">
    <property type="nucleotide sequence ID" value="NZ_JAEDAK010000003.1"/>
</dbReference>
<keyword evidence="2" id="KW-1185">Reference proteome</keyword>
<evidence type="ECO:0000313" key="2">
    <source>
        <dbReference type="Proteomes" id="UP000613266"/>
    </source>
</evidence>
<organism evidence="1 2">
    <name type="scientific">Inhella proteolytica</name>
    <dbReference type="NCBI Taxonomy" id="2795029"/>
    <lineage>
        <taxon>Bacteria</taxon>
        <taxon>Pseudomonadati</taxon>
        <taxon>Pseudomonadota</taxon>
        <taxon>Betaproteobacteria</taxon>
        <taxon>Burkholderiales</taxon>
        <taxon>Sphaerotilaceae</taxon>
        <taxon>Inhella</taxon>
    </lineage>
</organism>
<reference evidence="1" key="1">
    <citation type="submission" date="2020-12" db="EMBL/GenBank/DDBJ databases">
        <title>The genome sequence of Inhella sp. 1Y17.</title>
        <authorList>
            <person name="Liu Y."/>
        </authorList>
    </citation>
    <scope>NUCLEOTIDE SEQUENCE</scope>
    <source>
        <strain evidence="1">1Y17</strain>
    </source>
</reference>